<gene>
    <name evidence="3" type="ORF">EB796_017228</name>
</gene>
<evidence type="ECO:0000256" key="2">
    <source>
        <dbReference type="SAM" id="SignalP"/>
    </source>
</evidence>
<feature type="compositionally biased region" description="Basic and acidic residues" evidence="1">
    <location>
        <begin position="189"/>
        <end position="204"/>
    </location>
</feature>
<organism evidence="3 4">
    <name type="scientific">Bugula neritina</name>
    <name type="common">Brown bryozoan</name>
    <name type="synonym">Sertularia neritina</name>
    <dbReference type="NCBI Taxonomy" id="10212"/>
    <lineage>
        <taxon>Eukaryota</taxon>
        <taxon>Metazoa</taxon>
        <taxon>Spiralia</taxon>
        <taxon>Lophotrochozoa</taxon>
        <taxon>Bryozoa</taxon>
        <taxon>Gymnolaemata</taxon>
        <taxon>Cheilostomatida</taxon>
        <taxon>Flustrina</taxon>
        <taxon>Buguloidea</taxon>
        <taxon>Bugulidae</taxon>
        <taxon>Bugula</taxon>
    </lineage>
</organism>
<accession>A0A7J7JE15</accession>
<dbReference type="Proteomes" id="UP000593567">
    <property type="component" value="Unassembled WGS sequence"/>
</dbReference>
<protein>
    <submittedName>
        <fullName evidence="3">Uncharacterized protein</fullName>
    </submittedName>
</protein>
<evidence type="ECO:0000313" key="4">
    <source>
        <dbReference type="Proteomes" id="UP000593567"/>
    </source>
</evidence>
<keyword evidence="4" id="KW-1185">Reference proteome</keyword>
<reference evidence="3" key="1">
    <citation type="submission" date="2020-06" db="EMBL/GenBank/DDBJ databases">
        <title>Draft genome of Bugula neritina, a colonial animal packing powerful symbionts and potential medicines.</title>
        <authorList>
            <person name="Rayko M."/>
        </authorList>
    </citation>
    <scope>NUCLEOTIDE SEQUENCE [LARGE SCALE GENOMIC DNA]</scope>
    <source>
        <strain evidence="3">Kwan_BN1</strain>
    </source>
</reference>
<keyword evidence="2" id="KW-0732">Signal</keyword>
<sequence>MKALNLIISFFIIGAILMSSRSAGSPIEDQRVTKSYQGQSFTTRTATVPNLKHTSANPTMFLPDTTLSRTIMAKSKLIPSHPVKSQKIMRKRSVRRCRVRRHKIFKPKLQRNRHLTTRQSSLQKTVLAQKQVGAKQNHVSTQELELALSLNQQSTSIIVQRKRDLKPTTGSQRSKGSQKQLPATTLQKSKPENLTRVMETRDLASKPNRSAAEETQSTDFLHKTVNSCTCYLNSTYYSADVTDECDSYVQRPSLSSPGIRKTCPFPLKFDVVKCNCFYHWSVNCSETCTSKPTA</sequence>
<feature type="compositionally biased region" description="Polar residues" evidence="1">
    <location>
        <begin position="168"/>
        <end position="188"/>
    </location>
</feature>
<dbReference type="EMBL" id="VXIV02002574">
    <property type="protein sequence ID" value="KAF6024470.1"/>
    <property type="molecule type" value="Genomic_DNA"/>
</dbReference>
<comment type="caution">
    <text evidence="3">The sequence shown here is derived from an EMBL/GenBank/DDBJ whole genome shotgun (WGS) entry which is preliminary data.</text>
</comment>
<feature type="signal peptide" evidence="2">
    <location>
        <begin position="1"/>
        <end position="22"/>
    </location>
</feature>
<dbReference type="AlphaFoldDB" id="A0A7J7JE15"/>
<feature type="chain" id="PRO_5029598532" evidence="2">
    <location>
        <begin position="23"/>
        <end position="294"/>
    </location>
</feature>
<evidence type="ECO:0000313" key="3">
    <source>
        <dbReference type="EMBL" id="KAF6024470.1"/>
    </source>
</evidence>
<feature type="region of interest" description="Disordered" evidence="1">
    <location>
        <begin position="159"/>
        <end position="216"/>
    </location>
</feature>
<name>A0A7J7JE15_BUGNE</name>
<evidence type="ECO:0000256" key="1">
    <source>
        <dbReference type="SAM" id="MobiDB-lite"/>
    </source>
</evidence>
<proteinExistence type="predicted"/>